<evidence type="ECO:0000313" key="1">
    <source>
        <dbReference type="EMBL" id="VIO62225.1"/>
    </source>
</evidence>
<dbReference type="EMBL" id="CAAKMV010000160">
    <property type="protein sequence ID" value="VIO62225.1"/>
    <property type="molecule type" value="Genomic_DNA"/>
</dbReference>
<dbReference type="AlphaFoldDB" id="A0A4E9EIW3"/>
<protein>
    <submittedName>
        <fullName evidence="1">Uncharacterized protein</fullName>
    </submittedName>
</protein>
<reference evidence="1" key="1">
    <citation type="submission" date="2019-04" db="EMBL/GenBank/DDBJ databases">
        <authorList>
            <person name="Melise S."/>
            <person name="Noan J."/>
            <person name="Okalmin O."/>
        </authorList>
    </citation>
    <scope>NUCLEOTIDE SEQUENCE</scope>
    <source>
        <strain evidence="1">FN9</strain>
    </source>
</reference>
<name>A0A4E9EIW3_GIBZA</name>
<accession>A0A4E9EIW3</accession>
<proteinExistence type="predicted"/>
<gene>
    <name evidence="1" type="ORF">FUG_LOCUS471399</name>
</gene>
<organism evidence="1">
    <name type="scientific">Gibberella zeae</name>
    <name type="common">Wheat head blight fungus</name>
    <name type="synonym">Fusarium graminearum</name>
    <dbReference type="NCBI Taxonomy" id="5518"/>
    <lineage>
        <taxon>Eukaryota</taxon>
        <taxon>Fungi</taxon>
        <taxon>Dikarya</taxon>
        <taxon>Ascomycota</taxon>
        <taxon>Pezizomycotina</taxon>
        <taxon>Sordariomycetes</taxon>
        <taxon>Hypocreomycetidae</taxon>
        <taxon>Hypocreales</taxon>
        <taxon>Nectriaceae</taxon>
        <taxon>Fusarium</taxon>
    </lineage>
</organism>
<sequence>MTLDTLFEKYVIDFPDDGNPERQRIKESLQYFHREAMNRSHTYYNIVHCVLGLGNIDVYIRDQLENGSRQVSRRLDPRSGEYYTRIEIPHRAVRTQVHMASEGIINVLAISHLIDSIRGVFRSIALERPSEAGWRHGTEEDTVNIVEDVLKASSMDMVSRVCEEIREHRVLLAMKP</sequence>